<dbReference type="InterPro" id="IPR004821">
    <property type="entry name" value="Cyt_trans-like"/>
</dbReference>
<evidence type="ECO:0000256" key="3">
    <source>
        <dbReference type="ARBA" id="ARBA00022679"/>
    </source>
</evidence>
<dbReference type="SUPFAM" id="SSF52374">
    <property type="entry name" value="Nucleotidylyl transferase"/>
    <property type="match status" value="1"/>
</dbReference>
<comment type="pathway">
    <text evidence="1">Bacterial outer membrane biogenesis; LPS core biosynthesis.</text>
</comment>
<dbReference type="NCBIfam" id="TIGR00125">
    <property type="entry name" value="cyt_tran_rel"/>
    <property type="match status" value="1"/>
</dbReference>
<dbReference type="EMBL" id="FOHB01000001">
    <property type="protein sequence ID" value="SER65080.1"/>
    <property type="molecule type" value="Genomic_DNA"/>
</dbReference>
<accession>A0A1H9QXC2</accession>
<dbReference type="PANTHER" id="PTHR46969">
    <property type="entry name" value="BIFUNCTIONAL PROTEIN HLDE"/>
    <property type="match status" value="1"/>
</dbReference>
<dbReference type="NCBIfam" id="TIGR02199">
    <property type="entry name" value="rfaE_dom_II"/>
    <property type="match status" value="1"/>
</dbReference>
<dbReference type="InterPro" id="IPR011914">
    <property type="entry name" value="RfaE_dom_II"/>
</dbReference>
<proteinExistence type="predicted"/>
<dbReference type="AlphaFoldDB" id="A0A1H9QXC2"/>
<dbReference type="Pfam" id="PF01467">
    <property type="entry name" value="CTP_transf_like"/>
    <property type="match status" value="1"/>
</dbReference>
<dbReference type="GO" id="GO:0009244">
    <property type="term" value="P:lipopolysaccharide core region biosynthetic process"/>
    <property type="evidence" value="ECO:0007669"/>
    <property type="project" value="UniProtKB-UniPathway"/>
</dbReference>
<dbReference type="EC" id="2.7.7.70" evidence="2"/>
<dbReference type="Gene3D" id="3.40.50.620">
    <property type="entry name" value="HUPs"/>
    <property type="match status" value="1"/>
</dbReference>
<dbReference type="PROSITE" id="PS00584">
    <property type="entry name" value="PFKB_KINASES_2"/>
    <property type="match status" value="1"/>
</dbReference>
<protein>
    <recommendedName>
        <fullName evidence="2">D-glycero-beta-D-manno-heptose 1-phosphate adenylyltransferase</fullName>
        <ecNumber evidence="2">2.7.7.70</ecNumber>
    </recommendedName>
</protein>
<dbReference type="Proteomes" id="UP000199019">
    <property type="component" value="Unassembled WGS sequence"/>
</dbReference>
<keyword evidence="3" id="KW-0808">Transferase</keyword>
<dbReference type="Pfam" id="PF00294">
    <property type="entry name" value="PfkB"/>
    <property type="match status" value="1"/>
</dbReference>
<evidence type="ECO:0000256" key="11">
    <source>
        <dbReference type="SAM" id="MobiDB-lite"/>
    </source>
</evidence>
<sequence>MTAERSIVVVGDAVLDRDVVGRTERICPDAPVPVLDVEAATSGPGGAGLAALLCRAPGTAVTLVTPLGDDEPGHELRTALEAAGVSVVPLRQAGPTRRKTRVRSLGQSLLRIDDGGPGTPLGPLPAEALTAIDEADVVLVSCYGAGTTAHQQLREHLTARATGRPVLWDPHPRGGAPVPGCTLVSPNLAEARAETGMPDGSGDQVARRLREHWSAAAVCVTAGASGAWLAASAGEPVYVPAVPAEGDPCGAGDRFIAAAANAVAHGRTTSEAVAAAVESASAFVAAGGASGFRRRHEQPNPSPAGARETGAVAAGAEGAVVDRVRATGGSVVATGGCFDILHAGHVSCLEAARSLGDALVVLLNSDASVRRLKGPGRPVQPAADRARVLQGLSCVDAVLVFDEDTPERALAELRPDVWVKGGDYEGAELAEAELVRGWGGRVVLLPYLSGRSTTAILADVR</sequence>
<dbReference type="SUPFAM" id="SSF53613">
    <property type="entry name" value="Ribokinase-like"/>
    <property type="match status" value="1"/>
</dbReference>
<keyword evidence="9" id="KW-0119">Carbohydrate metabolism</keyword>
<dbReference type="InterPro" id="IPR002173">
    <property type="entry name" value="Carboh/pur_kinase_PfkB_CS"/>
</dbReference>
<evidence type="ECO:0000256" key="7">
    <source>
        <dbReference type="ARBA" id="ARBA00022840"/>
    </source>
</evidence>
<dbReference type="InterPro" id="IPR029056">
    <property type="entry name" value="Ribokinase-like"/>
</dbReference>
<organism evidence="14 15">
    <name type="scientific">Pedococcus cremeus</name>
    <dbReference type="NCBI Taxonomy" id="587636"/>
    <lineage>
        <taxon>Bacteria</taxon>
        <taxon>Bacillati</taxon>
        <taxon>Actinomycetota</taxon>
        <taxon>Actinomycetes</taxon>
        <taxon>Micrococcales</taxon>
        <taxon>Intrasporangiaceae</taxon>
        <taxon>Pedococcus</taxon>
    </lineage>
</organism>
<dbReference type="GO" id="GO:0005829">
    <property type="term" value="C:cytosol"/>
    <property type="evidence" value="ECO:0007669"/>
    <property type="project" value="TreeGrafter"/>
</dbReference>
<reference evidence="15" key="1">
    <citation type="submission" date="2016-10" db="EMBL/GenBank/DDBJ databases">
        <authorList>
            <person name="Varghese N."/>
            <person name="Submissions S."/>
        </authorList>
    </citation>
    <scope>NUCLEOTIDE SEQUENCE [LARGE SCALE GENOMIC DNA]</scope>
    <source>
        <strain evidence="15">CGMCC 1.6963</strain>
    </source>
</reference>
<evidence type="ECO:0000256" key="9">
    <source>
        <dbReference type="ARBA" id="ARBA00023277"/>
    </source>
</evidence>
<evidence type="ECO:0000259" key="12">
    <source>
        <dbReference type="Pfam" id="PF00294"/>
    </source>
</evidence>
<dbReference type="InterPro" id="IPR011611">
    <property type="entry name" value="PfkB_dom"/>
</dbReference>
<keyword evidence="6" id="KW-0418">Kinase</keyword>
<evidence type="ECO:0000256" key="1">
    <source>
        <dbReference type="ARBA" id="ARBA00004713"/>
    </source>
</evidence>
<dbReference type="GO" id="GO:0016773">
    <property type="term" value="F:phosphotransferase activity, alcohol group as acceptor"/>
    <property type="evidence" value="ECO:0007669"/>
    <property type="project" value="InterPro"/>
</dbReference>
<evidence type="ECO:0000256" key="4">
    <source>
        <dbReference type="ARBA" id="ARBA00022695"/>
    </source>
</evidence>
<dbReference type="PANTHER" id="PTHR46969:SF1">
    <property type="entry name" value="BIFUNCTIONAL PROTEIN HLDE"/>
    <property type="match status" value="1"/>
</dbReference>
<keyword evidence="5" id="KW-0547">Nucleotide-binding</keyword>
<evidence type="ECO:0000256" key="6">
    <source>
        <dbReference type="ARBA" id="ARBA00022777"/>
    </source>
</evidence>
<evidence type="ECO:0000256" key="8">
    <source>
        <dbReference type="ARBA" id="ARBA00023268"/>
    </source>
</evidence>
<feature type="region of interest" description="Disordered" evidence="11">
    <location>
        <begin position="290"/>
        <end position="309"/>
    </location>
</feature>
<dbReference type="InterPro" id="IPR014729">
    <property type="entry name" value="Rossmann-like_a/b/a_fold"/>
</dbReference>
<evidence type="ECO:0000256" key="2">
    <source>
        <dbReference type="ARBA" id="ARBA00012519"/>
    </source>
</evidence>
<keyword evidence="7" id="KW-0067">ATP-binding</keyword>
<feature type="domain" description="Cytidyltransferase-like" evidence="13">
    <location>
        <begin position="334"/>
        <end position="424"/>
    </location>
</feature>
<evidence type="ECO:0000313" key="14">
    <source>
        <dbReference type="EMBL" id="SER65080.1"/>
    </source>
</evidence>
<feature type="domain" description="Carbohydrate kinase PfkB" evidence="12">
    <location>
        <begin position="6"/>
        <end position="290"/>
    </location>
</feature>
<evidence type="ECO:0000256" key="5">
    <source>
        <dbReference type="ARBA" id="ARBA00022741"/>
    </source>
</evidence>
<dbReference type="STRING" id="587636.SAMN05216199_0781"/>
<name>A0A1H9QXC2_9MICO</name>
<evidence type="ECO:0000256" key="10">
    <source>
        <dbReference type="ARBA" id="ARBA00047428"/>
    </source>
</evidence>
<dbReference type="GO" id="GO:0005524">
    <property type="term" value="F:ATP binding"/>
    <property type="evidence" value="ECO:0007669"/>
    <property type="project" value="UniProtKB-KW"/>
</dbReference>
<dbReference type="OrthoDB" id="9802794at2"/>
<keyword evidence="15" id="KW-1185">Reference proteome</keyword>
<keyword evidence="4" id="KW-0548">Nucleotidyltransferase</keyword>
<dbReference type="RefSeq" id="WP_091755488.1">
    <property type="nucleotide sequence ID" value="NZ_FOHB01000001.1"/>
</dbReference>
<comment type="catalytic activity">
    <reaction evidence="10">
        <text>D-glycero-beta-D-manno-heptose 1-phosphate + ATP + H(+) = ADP-D-glycero-beta-D-manno-heptose + diphosphate</text>
        <dbReference type="Rhea" id="RHEA:27465"/>
        <dbReference type="ChEBI" id="CHEBI:15378"/>
        <dbReference type="ChEBI" id="CHEBI:30616"/>
        <dbReference type="ChEBI" id="CHEBI:33019"/>
        <dbReference type="ChEBI" id="CHEBI:59967"/>
        <dbReference type="ChEBI" id="CHEBI:61593"/>
        <dbReference type="EC" id="2.7.7.70"/>
    </reaction>
</comment>
<keyword evidence="8" id="KW-0511">Multifunctional enzyme</keyword>
<dbReference type="UniPathway" id="UPA00958"/>
<dbReference type="Gene3D" id="3.40.1190.20">
    <property type="match status" value="1"/>
</dbReference>
<dbReference type="GO" id="GO:0033786">
    <property type="term" value="F:heptose-1-phosphate adenylyltransferase activity"/>
    <property type="evidence" value="ECO:0007669"/>
    <property type="project" value="TreeGrafter"/>
</dbReference>
<evidence type="ECO:0000313" key="15">
    <source>
        <dbReference type="Proteomes" id="UP000199019"/>
    </source>
</evidence>
<dbReference type="GO" id="GO:0033785">
    <property type="term" value="F:heptose 7-phosphate kinase activity"/>
    <property type="evidence" value="ECO:0007669"/>
    <property type="project" value="TreeGrafter"/>
</dbReference>
<evidence type="ECO:0000259" key="13">
    <source>
        <dbReference type="Pfam" id="PF01467"/>
    </source>
</evidence>
<gene>
    <name evidence="14" type="ORF">SAMN05216199_0781</name>
</gene>